<reference evidence="2" key="1">
    <citation type="journal article" date="2021" name="Proc. Natl. Acad. Sci. U.S.A.">
        <title>A Catalog of Tens of Thousands of Viruses from Human Metagenomes Reveals Hidden Associations with Chronic Diseases.</title>
        <authorList>
            <person name="Tisza M.J."/>
            <person name="Buck C.B."/>
        </authorList>
    </citation>
    <scope>NUCLEOTIDE SEQUENCE</scope>
    <source>
        <strain evidence="2">CtMgg26</strain>
    </source>
</reference>
<sequence>MMNTRKLEKLAFDFKELQRAAEQIAAQMDEIKENIKNAMGNNEQIVAGAYKITNKTVISHRLDTNALKRERPEIASQYTKETTATRFTIN</sequence>
<keyword evidence="1" id="KW-0175">Coiled coil</keyword>
<accession>A0A8S5Q0C3</accession>
<keyword evidence="2" id="KW-0269">Exonuclease</keyword>
<dbReference type="GO" id="GO:0004527">
    <property type="term" value="F:exonuclease activity"/>
    <property type="evidence" value="ECO:0007669"/>
    <property type="project" value="UniProtKB-KW"/>
</dbReference>
<evidence type="ECO:0000313" key="2">
    <source>
        <dbReference type="EMBL" id="DAE12265.1"/>
    </source>
</evidence>
<keyword evidence="2" id="KW-0540">Nuclease</keyword>
<proteinExistence type="predicted"/>
<name>A0A8S5Q0C3_9CAUD</name>
<keyword evidence="2" id="KW-0378">Hydrolase</keyword>
<protein>
    <submittedName>
        <fullName evidence="2">Exonuclease</fullName>
    </submittedName>
</protein>
<organism evidence="2">
    <name type="scientific">Siphoviridae sp. ctMgg26</name>
    <dbReference type="NCBI Taxonomy" id="2825462"/>
    <lineage>
        <taxon>Viruses</taxon>
        <taxon>Duplodnaviria</taxon>
        <taxon>Heunggongvirae</taxon>
        <taxon>Uroviricota</taxon>
        <taxon>Caudoviricetes</taxon>
    </lineage>
</organism>
<dbReference type="EMBL" id="BK015546">
    <property type="protein sequence ID" value="DAE12265.1"/>
    <property type="molecule type" value="Genomic_DNA"/>
</dbReference>
<feature type="coiled-coil region" evidence="1">
    <location>
        <begin position="7"/>
        <end position="41"/>
    </location>
</feature>
<evidence type="ECO:0000256" key="1">
    <source>
        <dbReference type="SAM" id="Coils"/>
    </source>
</evidence>